<dbReference type="Proteomes" id="UP001482620">
    <property type="component" value="Unassembled WGS sequence"/>
</dbReference>
<evidence type="ECO:0000313" key="1">
    <source>
        <dbReference type="EMBL" id="MEQ2230164.1"/>
    </source>
</evidence>
<protein>
    <submittedName>
        <fullName evidence="1">Uncharacterized protein</fullName>
    </submittedName>
</protein>
<proteinExistence type="predicted"/>
<evidence type="ECO:0000313" key="2">
    <source>
        <dbReference type="Proteomes" id="UP001482620"/>
    </source>
</evidence>
<comment type="caution">
    <text evidence="1">The sequence shown here is derived from an EMBL/GenBank/DDBJ whole genome shotgun (WGS) entry which is preliminary data.</text>
</comment>
<gene>
    <name evidence="1" type="ORF">ILYODFUR_026477</name>
</gene>
<sequence>MRKNSIPVFAEQRASRQQNHLSQVYQRQTHGDQSLVVHVSEAAGVGRHVAQDDVSLTLGEQLLQLGVRGGVGDIMTREEVGTVQWWYVEQINANNCSTWQALI</sequence>
<keyword evidence="2" id="KW-1185">Reference proteome</keyword>
<reference evidence="1 2" key="1">
    <citation type="submission" date="2021-06" db="EMBL/GenBank/DDBJ databases">
        <authorList>
            <person name="Palmer J.M."/>
        </authorList>
    </citation>
    <scope>NUCLEOTIDE SEQUENCE [LARGE SCALE GENOMIC DNA]</scope>
    <source>
        <strain evidence="2">if_2019</strain>
        <tissue evidence="1">Muscle</tissue>
    </source>
</reference>
<organism evidence="1 2">
    <name type="scientific">Ilyodon furcidens</name>
    <name type="common">goldbreast splitfin</name>
    <dbReference type="NCBI Taxonomy" id="33524"/>
    <lineage>
        <taxon>Eukaryota</taxon>
        <taxon>Metazoa</taxon>
        <taxon>Chordata</taxon>
        <taxon>Craniata</taxon>
        <taxon>Vertebrata</taxon>
        <taxon>Euteleostomi</taxon>
        <taxon>Actinopterygii</taxon>
        <taxon>Neopterygii</taxon>
        <taxon>Teleostei</taxon>
        <taxon>Neoteleostei</taxon>
        <taxon>Acanthomorphata</taxon>
        <taxon>Ovalentaria</taxon>
        <taxon>Atherinomorphae</taxon>
        <taxon>Cyprinodontiformes</taxon>
        <taxon>Goodeidae</taxon>
        <taxon>Ilyodon</taxon>
    </lineage>
</organism>
<accession>A0ABV0TB96</accession>
<name>A0ABV0TB96_9TELE</name>
<dbReference type="EMBL" id="JAHRIQ010026528">
    <property type="protein sequence ID" value="MEQ2230164.1"/>
    <property type="molecule type" value="Genomic_DNA"/>
</dbReference>